<accession>A0A5M3MGS9</accession>
<feature type="compositionally biased region" description="Polar residues" evidence="1">
    <location>
        <begin position="89"/>
        <end position="101"/>
    </location>
</feature>
<dbReference type="GeneID" id="19210667"/>
<feature type="compositionally biased region" description="Polar residues" evidence="1">
    <location>
        <begin position="120"/>
        <end position="129"/>
    </location>
</feature>
<dbReference type="RefSeq" id="XP_007771474.1">
    <property type="nucleotide sequence ID" value="XM_007773284.1"/>
</dbReference>
<feature type="region of interest" description="Disordered" evidence="1">
    <location>
        <begin position="57"/>
        <end position="197"/>
    </location>
</feature>
<feature type="compositionally biased region" description="Low complexity" evidence="1">
    <location>
        <begin position="162"/>
        <end position="174"/>
    </location>
</feature>
<reference evidence="3" key="1">
    <citation type="journal article" date="2012" name="Science">
        <title>The Paleozoic origin of enzymatic lignin decomposition reconstructed from 31 fungal genomes.</title>
        <authorList>
            <person name="Floudas D."/>
            <person name="Binder M."/>
            <person name="Riley R."/>
            <person name="Barry K."/>
            <person name="Blanchette R.A."/>
            <person name="Henrissat B."/>
            <person name="Martinez A.T."/>
            <person name="Otillar R."/>
            <person name="Spatafora J.W."/>
            <person name="Yadav J.S."/>
            <person name="Aerts A."/>
            <person name="Benoit I."/>
            <person name="Boyd A."/>
            <person name="Carlson A."/>
            <person name="Copeland A."/>
            <person name="Coutinho P.M."/>
            <person name="de Vries R.P."/>
            <person name="Ferreira P."/>
            <person name="Findley K."/>
            <person name="Foster B."/>
            <person name="Gaskell J."/>
            <person name="Glotzer D."/>
            <person name="Gorecki P."/>
            <person name="Heitman J."/>
            <person name="Hesse C."/>
            <person name="Hori C."/>
            <person name="Igarashi K."/>
            <person name="Jurgens J.A."/>
            <person name="Kallen N."/>
            <person name="Kersten P."/>
            <person name="Kohler A."/>
            <person name="Kuees U."/>
            <person name="Kumar T.K.A."/>
            <person name="Kuo A."/>
            <person name="LaButti K."/>
            <person name="Larrondo L.F."/>
            <person name="Lindquist E."/>
            <person name="Ling A."/>
            <person name="Lombard V."/>
            <person name="Lucas S."/>
            <person name="Lundell T."/>
            <person name="Martin R."/>
            <person name="McLaughlin D.J."/>
            <person name="Morgenstern I."/>
            <person name="Morin E."/>
            <person name="Murat C."/>
            <person name="Nagy L.G."/>
            <person name="Nolan M."/>
            <person name="Ohm R.A."/>
            <person name="Patyshakuliyeva A."/>
            <person name="Rokas A."/>
            <person name="Ruiz-Duenas F.J."/>
            <person name="Sabat G."/>
            <person name="Salamov A."/>
            <person name="Samejima M."/>
            <person name="Schmutz J."/>
            <person name="Slot J.C."/>
            <person name="St John F."/>
            <person name="Stenlid J."/>
            <person name="Sun H."/>
            <person name="Sun S."/>
            <person name="Syed K."/>
            <person name="Tsang A."/>
            <person name="Wiebenga A."/>
            <person name="Young D."/>
            <person name="Pisabarro A."/>
            <person name="Eastwood D.C."/>
            <person name="Martin F."/>
            <person name="Cullen D."/>
            <person name="Grigoriev I.V."/>
            <person name="Hibbett D.S."/>
        </authorList>
    </citation>
    <scope>NUCLEOTIDE SEQUENCE [LARGE SCALE GENOMIC DNA]</scope>
    <source>
        <strain evidence="3">RWD-64-598 SS2</strain>
    </source>
</reference>
<dbReference type="Proteomes" id="UP000053558">
    <property type="component" value="Unassembled WGS sequence"/>
</dbReference>
<name>A0A5M3MGS9_CONPW</name>
<dbReference type="EMBL" id="JH711582">
    <property type="protein sequence ID" value="EIW78439.1"/>
    <property type="molecule type" value="Genomic_DNA"/>
</dbReference>
<feature type="compositionally biased region" description="Low complexity" evidence="1">
    <location>
        <begin position="76"/>
        <end position="87"/>
    </location>
</feature>
<gene>
    <name evidence="2" type="ORF">CONPUDRAFT_83847</name>
</gene>
<sequence length="197" mass="19428">MDYFSGVSASGSAGSAGTTGAGDFSYFPPIIPPSAPGSGSTEEVAGGFKVAQGATVAAAAMGAGRRQSENAGRPATGVSTPSGSVVSRDGSSAHSTNTGATSVWMASPEEDQSQEPKAPSSDNTLSYASVATAEKQPAVQTYASAMGRSASEHQDDKKMSTSAGLSAAARSALLHRPDSDPIVAKLAGRGKGGSEGL</sequence>
<feature type="compositionally biased region" description="Low complexity" evidence="1">
    <location>
        <begin position="1"/>
        <end position="22"/>
    </location>
</feature>
<organism evidence="2 3">
    <name type="scientific">Coniophora puteana (strain RWD-64-598)</name>
    <name type="common">Brown rot fungus</name>
    <dbReference type="NCBI Taxonomy" id="741705"/>
    <lineage>
        <taxon>Eukaryota</taxon>
        <taxon>Fungi</taxon>
        <taxon>Dikarya</taxon>
        <taxon>Basidiomycota</taxon>
        <taxon>Agaricomycotina</taxon>
        <taxon>Agaricomycetes</taxon>
        <taxon>Agaricomycetidae</taxon>
        <taxon>Boletales</taxon>
        <taxon>Coniophorineae</taxon>
        <taxon>Coniophoraceae</taxon>
        <taxon>Coniophora</taxon>
    </lineage>
</organism>
<dbReference type="AlphaFoldDB" id="A0A5M3MGS9"/>
<evidence type="ECO:0000313" key="2">
    <source>
        <dbReference type="EMBL" id="EIW78439.1"/>
    </source>
</evidence>
<proteinExistence type="predicted"/>
<comment type="caution">
    <text evidence="2">The sequence shown here is derived from an EMBL/GenBank/DDBJ whole genome shotgun (WGS) entry which is preliminary data.</text>
</comment>
<protein>
    <submittedName>
        <fullName evidence="2">Uncharacterized protein</fullName>
    </submittedName>
</protein>
<feature type="region of interest" description="Disordered" evidence="1">
    <location>
        <begin position="1"/>
        <end position="43"/>
    </location>
</feature>
<evidence type="ECO:0000256" key="1">
    <source>
        <dbReference type="SAM" id="MobiDB-lite"/>
    </source>
</evidence>
<dbReference type="KEGG" id="cput:CONPUDRAFT_83847"/>
<feature type="compositionally biased region" description="Basic and acidic residues" evidence="1">
    <location>
        <begin position="150"/>
        <end position="159"/>
    </location>
</feature>
<keyword evidence="3" id="KW-1185">Reference proteome</keyword>
<evidence type="ECO:0000313" key="3">
    <source>
        <dbReference type="Proteomes" id="UP000053558"/>
    </source>
</evidence>